<evidence type="ECO:0000259" key="2">
    <source>
        <dbReference type="Pfam" id="PF20515"/>
    </source>
</evidence>
<evidence type="ECO:0000256" key="1">
    <source>
        <dbReference type="SAM" id="MobiDB-lite"/>
    </source>
</evidence>
<dbReference type="AlphaFoldDB" id="A0A5B0QY45"/>
<reference evidence="3 4" key="1">
    <citation type="submission" date="2019-05" db="EMBL/GenBank/DDBJ databases">
        <title>Emergence of the Ug99 lineage of the wheat stem rust pathogen through somatic hybridization.</title>
        <authorList>
            <person name="Li F."/>
            <person name="Upadhyaya N.M."/>
            <person name="Sperschneider J."/>
            <person name="Matny O."/>
            <person name="Nguyen-Phuc H."/>
            <person name="Mago R."/>
            <person name="Raley C."/>
            <person name="Miller M.E."/>
            <person name="Silverstein K.A.T."/>
            <person name="Henningsen E."/>
            <person name="Hirsch C.D."/>
            <person name="Visser B."/>
            <person name="Pretorius Z.A."/>
            <person name="Steffenson B.J."/>
            <person name="Schwessinger B."/>
            <person name="Dodds P.N."/>
            <person name="Figueroa M."/>
        </authorList>
    </citation>
    <scope>NUCLEOTIDE SEQUENCE [LARGE SCALE GENOMIC DNA]</scope>
    <source>
        <strain evidence="3">21-0</strain>
    </source>
</reference>
<dbReference type="Pfam" id="PF20515">
    <property type="entry name" value="2OG-FeII_Oxy_6"/>
    <property type="match status" value="1"/>
</dbReference>
<feature type="domain" description="Tet-like 2OG-Fe(II) oxygenase" evidence="2">
    <location>
        <begin position="117"/>
        <end position="324"/>
    </location>
</feature>
<name>A0A5B0QY45_PUCGR</name>
<gene>
    <name evidence="3" type="ORF">PGT21_024238</name>
</gene>
<dbReference type="OrthoDB" id="2508169at2759"/>
<comment type="caution">
    <text evidence="3">The sequence shown here is derived from an EMBL/GenBank/DDBJ whole genome shotgun (WGS) entry which is preliminary data.</text>
</comment>
<dbReference type="Proteomes" id="UP000324748">
    <property type="component" value="Unassembled WGS sequence"/>
</dbReference>
<proteinExistence type="predicted"/>
<feature type="region of interest" description="Disordered" evidence="1">
    <location>
        <begin position="60"/>
        <end position="83"/>
    </location>
</feature>
<dbReference type="EMBL" id="VSWC01000002">
    <property type="protein sequence ID" value="KAA1117815.1"/>
    <property type="molecule type" value="Genomic_DNA"/>
</dbReference>
<organism evidence="3 4">
    <name type="scientific">Puccinia graminis f. sp. tritici</name>
    <dbReference type="NCBI Taxonomy" id="56615"/>
    <lineage>
        <taxon>Eukaryota</taxon>
        <taxon>Fungi</taxon>
        <taxon>Dikarya</taxon>
        <taxon>Basidiomycota</taxon>
        <taxon>Pucciniomycotina</taxon>
        <taxon>Pucciniomycetes</taxon>
        <taxon>Pucciniales</taxon>
        <taxon>Pucciniaceae</taxon>
        <taxon>Puccinia</taxon>
    </lineage>
</organism>
<keyword evidence="4" id="KW-1185">Reference proteome</keyword>
<accession>A0A5B0QY45</accession>
<evidence type="ECO:0000313" key="4">
    <source>
        <dbReference type="Proteomes" id="UP000324748"/>
    </source>
</evidence>
<protein>
    <recommendedName>
        <fullName evidence="2">Tet-like 2OG-Fe(II) oxygenase domain-containing protein</fullName>
    </recommendedName>
</protein>
<dbReference type="InterPro" id="IPR046798">
    <property type="entry name" value="2OG-FeII_Oxy_6"/>
</dbReference>
<sequence length="405" mass="45949">MEVERPKIRNLLKSFARKRRRAADQESEVALEIDTSAYEGTPVIWSRRRFKKCHLYPTIRQEKRRNPRPPTQDKLQQAKDKASGFRKFTHGKVILRDTTNGGEVIAVIEFTPLDKLSPEEKNEINFVTTYLHQMKQFVHPIGPSRTWGGKMWGIGWRKSMTSLELFGQYVHGAAIKRAPKKYRELVSKSREVANILGKMFKDLGGVAFDSNQQIMHKNSIPSYGSTEFGKPLEAYNCAPHITFTTNGFFNPPHIDSGDASQWAFAIFVPTHVKDGSLASSKDGYDVNGGLFAFPDYDCCIDFEQQGLVKLIWAANRVKHCTLPANESPKFTRMGMSMQIPTKTATTCSAIRSGLIYLRKSYRSTMNTYIGGHRVIMNRLKCMFQSLTLSSILSLNNADVIHHFKV</sequence>
<evidence type="ECO:0000313" key="3">
    <source>
        <dbReference type="EMBL" id="KAA1117815.1"/>
    </source>
</evidence>